<feature type="chain" id="PRO_5022880842" evidence="1">
    <location>
        <begin position="16"/>
        <end position="65"/>
    </location>
</feature>
<dbReference type="AlphaFoldDB" id="A0A5B7KHD2"/>
<comment type="caution">
    <text evidence="2">The sequence shown here is derived from an EMBL/GenBank/DDBJ whole genome shotgun (WGS) entry which is preliminary data.</text>
</comment>
<dbReference type="Proteomes" id="UP000324222">
    <property type="component" value="Unassembled WGS sequence"/>
</dbReference>
<gene>
    <name evidence="2" type="ORF">E2C01_102023</name>
</gene>
<organism evidence="2 3">
    <name type="scientific">Portunus trituberculatus</name>
    <name type="common">Swimming crab</name>
    <name type="synonym">Neptunus trituberculatus</name>
    <dbReference type="NCBI Taxonomy" id="210409"/>
    <lineage>
        <taxon>Eukaryota</taxon>
        <taxon>Metazoa</taxon>
        <taxon>Ecdysozoa</taxon>
        <taxon>Arthropoda</taxon>
        <taxon>Crustacea</taxon>
        <taxon>Multicrustacea</taxon>
        <taxon>Malacostraca</taxon>
        <taxon>Eumalacostraca</taxon>
        <taxon>Eucarida</taxon>
        <taxon>Decapoda</taxon>
        <taxon>Pleocyemata</taxon>
        <taxon>Brachyura</taxon>
        <taxon>Eubrachyura</taxon>
        <taxon>Portunoidea</taxon>
        <taxon>Portunidae</taxon>
        <taxon>Portuninae</taxon>
        <taxon>Portunus</taxon>
    </lineage>
</organism>
<evidence type="ECO:0000313" key="3">
    <source>
        <dbReference type="Proteomes" id="UP000324222"/>
    </source>
</evidence>
<proteinExistence type="predicted"/>
<evidence type="ECO:0000313" key="2">
    <source>
        <dbReference type="EMBL" id="MPD06226.1"/>
    </source>
</evidence>
<feature type="signal peptide" evidence="1">
    <location>
        <begin position="1"/>
        <end position="15"/>
    </location>
</feature>
<protein>
    <submittedName>
        <fullName evidence="2">Uncharacterized protein</fullName>
    </submittedName>
</protein>
<name>A0A5B7KHD2_PORTR</name>
<reference evidence="2 3" key="1">
    <citation type="submission" date="2019-05" db="EMBL/GenBank/DDBJ databases">
        <title>Another draft genome of Portunus trituberculatus and its Hox gene families provides insights of decapod evolution.</title>
        <authorList>
            <person name="Jeong J.-H."/>
            <person name="Song I."/>
            <person name="Kim S."/>
            <person name="Choi T."/>
            <person name="Kim D."/>
            <person name="Ryu S."/>
            <person name="Kim W."/>
        </authorList>
    </citation>
    <scope>NUCLEOTIDE SEQUENCE [LARGE SCALE GENOMIC DNA]</scope>
    <source>
        <tissue evidence="2">Muscle</tissue>
    </source>
</reference>
<dbReference type="EMBL" id="VSRR010150027">
    <property type="protein sequence ID" value="MPD06226.1"/>
    <property type="molecule type" value="Genomic_DNA"/>
</dbReference>
<evidence type="ECO:0000256" key="1">
    <source>
        <dbReference type="SAM" id="SignalP"/>
    </source>
</evidence>
<accession>A0A5B7KHD2</accession>
<keyword evidence="3" id="KW-1185">Reference proteome</keyword>
<keyword evidence="1" id="KW-0732">Signal</keyword>
<sequence length="65" mass="7198">MDVLVFLGTLLETCTEVAVVGELGGGMGEGMRRYGGGEDDREERRVGSCVMTYDSTFPYFCIHKR</sequence>